<dbReference type="InterPro" id="IPR035992">
    <property type="entry name" value="Ricin_B-like_lectins"/>
</dbReference>
<dbReference type="InterPro" id="IPR013830">
    <property type="entry name" value="SGNH_hydro"/>
</dbReference>
<dbReference type="RefSeq" id="WP_344474402.1">
    <property type="nucleotide sequence ID" value="NZ_BAAASB010000004.1"/>
</dbReference>
<evidence type="ECO:0000256" key="3">
    <source>
        <dbReference type="SAM" id="SignalP"/>
    </source>
</evidence>
<evidence type="ECO:0000256" key="1">
    <source>
        <dbReference type="ARBA" id="ARBA00022729"/>
    </source>
</evidence>
<name>A0ABW0AHC9_9ACTN</name>
<keyword evidence="6" id="KW-1185">Reference proteome</keyword>
<reference evidence="6" key="1">
    <citation type="journal article" date="2019" name="Int. J. Syst. Evol. Microbiol.">
        <title>The Global Catalogue of Microorganisms (GCM) 10K type strain sequencing project: providing services to taxonomists for standard genome sequencing and annotation.</title>
        <authorList>
            <consortium name="The Broad Institute Genomics Platform"/>
            <consortium name="The Broad Institute Genome Sequencing Center for Infectious Disease"/>
            <person name="Wu L."/>
            <person name="Ma J."/>
        </authorList>
    </citation>
    <scope>NUCLEOTIDE SEQUENCE [LARGE SCALE GENOMIC DNA]</scope>
    <source>
        <strain evidence="6">PCU 266</strain>
    </source>
</reference>
<feature type="region of interest" description="Disordered" evidence="2">
    <location>
        <begin position="467"/>
        <end position="501"/>
    </location>
</feature>
<evidence type="ECO:0000256" key="2">
    <source>
        <dbReference type="SAM" id="MobiDB-lite"/>
    </source>
</evidence>
<comment type="caution">
    <text evidence="5">The sequence shown here is derived from an EMBL/GenBank/DDBJ whole genome shotgun (WGS) entry which is preliminary data.</text>
</comment>
<dbReference type="SUPFAM" id="SSF56219">
    <property type="entry name" value="DNase I-like"/>
    <property type="match status" value="1"/>
</dbReference>
<dbReference type="Pfam" id="PF13472">
    <property type="entry name" value="Lipase_GDSL_2"/>
    <property type="match status" value="1"/>
</dbReference>
<dbReference type="InterPro" id="IPR051532">
    <property type="entry name" value="Ester_Hydrolysis_Enzymes"/>
</dbReference>
<accession>A0ABW0AHC9</accession>
<feature type="compositionally biased region" description="Basic and acidic residues" evidence="2">
    <location>
        <begin position="478"/>
        <end position="492"/>
    </location>
</feature>
<dbReference type="Proteomes" id="UP001596160">
    <property type="component" value="Unassembled WGS sequence"/>
</dbReference>
<dbReference type="PANTHER" id="PTHR30383:SF5">
    <property type="entry name" value="SGNH HYDROLASE-TYPE ESTERASE DOMAIN-CONTAINING PROTEIN"/>
    <property type="match status" value="1"/>
</dbReference>
<dbReference type="SUPFAM" id="SSF50370">
    <property type="entry name" value="Ricin B-like lectins"/>
    <property type="match status" value="1"/>
</dbReference>
<proteinExistence type="predicted"/>
<feature type="chain" id="PRO_5045967285" evidence="3">
    <location>
        <begin position="34"/>
        <end position="1080"/>
    </location>
</feature>
<gene>
    <name evidence="5" type="ORF">ACFPRH_15590</name>
</gene>
<dbReference type="SUPFAM" id="SSF52266">
    <property type="entry name" value="SGNH hydrolase"/>
    <property type="match status" value="1"/>
</dbReference>
<dbReference type="InterPro" id="IPR028994">
    <property type="entry name" value="Integrin_alpha_N"/>
</dbReference>
<organism evidence="5 6">
    <name type="scientific">Streptomyces amakusaensis</name>
    <dbReference type="NCBI Taxonomy" id="67271"/>
    <lineage>
        <taxon>Bacteria</taxon>
        <taxon>Bacillati</taxon>
        <taxon>Actinomycetota</taxon>
        <taxon>Actinomycetes</taxon>
        <taxon>Kitasatosporales</taxon>
        <taxon>Streptomycetaceae</taxon>
        <taxon>Streptomyces</taxon>
    </lineage>
</organism>
<dbReference type="InterPro" id="IPR036514">
    <property type="entry name" value="SGNH_hydro_sf"/>
</dbReference>
<evidence type="ECO:0000259" key="4">
    <source>
        <dbReference type="Pfam" id="PF13472"/>
    </source>
</evidence>
<dbReference type="PROSITE" id="PS50231">
    <property type="entry name" value="RICIN_B_LECTIN"/>
    <property type="match status" value="1"/>
</dbReference>
<dbReference type="Gene3D" id="3.60.10.10">
    <property type="entry name" value="Endonuclease/exonuclease/phosphatase"/>
    <property type="match status" value="1"/>
</dbReference>
<evidence type="ECO:0000313" key="5">
    <source>
        <dbReference type="EMBL" id="MFC5153158.1"/>
    </source>
</evidence>
<dbReference type="CDD" id="cd01833">
    <property type="entry name" value="XynB_like"/>
    <property type="match status" value="1"/>
</dbReference>
<dbReference type="SUPFAM" id="SSF69318">
    <property type="entry name" value="Integrin alpha N-terminal domain"/>
    <property type="match status" value="1"/>
</dbReference>
<feature type="signal peptide" evidence="3">
    <location>
        <begin position="1"/>
        <end position="33"/>
    </location>
</feature>
<dbReference type="PANTHER" id="PTHR30383">
    <property type="entry name" value="THIOESTERASE 1/PROTEASE 1/LYSOPHOSPHOLIPASE L1"/>
    <property type="match status" value="1"/>
</dbReference>
<dbReference type="Pfam" id="PF13517">
    <property type="entry name" value="FG-GAP_3"/>
    <property type="match status" value="1"/>
</dbReference>
<keyword evidence="1 3" id="KW-0732">Signal</keyword>
<dbReference type="Gene3D" id="2.80.10.50">
    <property type="match status" value="2"/>
</dbReference>
<protein>
    <submittedName>
        <fullName evidence="5">GDSL-type esterase/lipase family protein</fullName>
    </submittedName>
</protein>
<dbReference type="CDD" id="cd00161">
    <property type="entry name" value="beta-trefoil_Ricin-like"/>
    <property type="match status" value="1"/>
</dbReference>
<dbReference type="EMBL" id="JBHSKP010000008">
    <property type="protein sequence ID" value="MFC5153158.1"/>
    <property type="molecule type" value="Genomic_DNA"/>
</dbReference>
<dbReference type="InterPro" id="IPR013517">
    <property type="entry name" value="FG-GAP"/>
</dbReference>
<dbReference type="Gene3D" id="3.40.50.1110">
    <property type="entry name" value="SGNH hydrolase"/>
    <property type="match status" value="1"/>
</dbReference>
<evidence type="ECO:0000313" key="6">
    <source>
        <dbReference type="Proteomes" id="UP001596160"/>
    </source>
</evidence>
<dbReference type="InterPro" id="IPR036691">
    <property type="entry name" value="Endo/exonu/phosph_ase_sf"/>
</dbReference>
<sequence length="1080" mass="114147">MFAPWRDGTALTCVLALLAGLVTVIAAASPASAAQPDRKRFMATFNMLHSTAGGDMWAAVAEISRGFGVVALQEVPRNGQLVPTPPNFPHGSTLLRQIGTGIWEYEWRIGRGADDVRYMYLATNPTQPLGIVTTRRADYVELVAHPTIPNSRPALFIAHNDIRMAYASIHAFSGNGNDGVGLVNAVRDATTAYGSMNPPPPGGDPWNWAVLGDYNRAPALMRNDANLPQGATVVSPTQSSQQGGNTLDYMVTSVGANFFNASTAAPWSSIRNSGSDHQPVLFSPMRGEGANQGWTYRFTNPTGPKNSAISIPGGTTVNGAAAVREAWKRELSQVWRAEDFVSDGSSIAYKLINAQTDKCLTLDATLNTVHQAECRDRDSLNQLWQYHPVGRNLQSMETSAGVGFVARSTDPANGSLTTGTYTSPAPDEYQWTMEPIDLRHWNTGGFPAGDKDANPVYVKDGNANQKLKAGTDHVSGGHADHNDNEHHGDELWNHQPSGVAGGRQMVNVSTQECLTSPASGQGKPTMEPCQSGNRHQAWEYVNGHLMGIAVGAVVILSGGELVMAAAAAVIGVMSFITGRKLGGHVSLAVMPLGDSITLGVGSSTRSGYRPALSQMLAKDTSAVTFVGSMRDPDGTRHEGHSGWRIDQISANIDRWMADAKPNVVLLHIGTNDMNRNHEVATAPQRLGRLVDQIHDASPATVIVLASLVPAADPVVQARVNAYNRAIPGIVADRAARGYRIAQVGMDELSVADLNDNLHPNNSGYAKMARSFQGGIATASQRNWIVPEVTVKPAPPEAGQGEAAGDYRADVNGDGRSDYLVVQDNGAVQAWVNSTGADGRVKWSDHGTIASGSSAWTGAQVRFADVGGDARADYLILAPTGAVRAFINQGGNGRGGWLDRGTVATGSSAWTGAQVRFADVGGDARADYLVLSSTGAVQAFINTTRPDGTLTWDDHGTIASGSAQWTAEDVRFADVGGDARADYLIVEENGAVRSYLNQGGDGRGGWLYAGTIATGSASWNATQVRFADVGGDARADYLVLADNGELTGFLNVTNAAGRTTWAAQGVIASGTGNPGHRVRIG</sequence>
<feature type="domain" description="SGNH hydrolase-type esterase" evidence="4">
    <location>
        <begin position="592"/>
        <end position="765"/>
    </location>
</feature>